<sequence length="127" mass="14210">MLFEEGKRGETESLDSLGSISILVGGWLNRRLRWWNEVLSYQRRRRDDESKAHPTTFHPPAVSSLLGKFLSSSPPFQAPSQPWSLCPISILMNLTLLNLPPPSTPSHSRFLPPLPPPPPSYSDALIP</sequence>
<dbReference type="Proteomes" id="UP000245626">
    <property type="component" value="Unassembled WGS sequence"/>
</dbReference>
<keyword evidence="2" id="KW-1185">Reference proteome</keyword>
<evidence type="ECO:0000313" key="1">
    <source>
        <dbReference type="EMBL" id="PWN47059.1"/>
    </source>
</evidence>
<accession>A0ACD0NMN0</accession>
<name>A0ACD0NMN0_9BASI</name>
<evidence type="ECO:0000313" key="2">
    <source>
        <dbReference type="Proteomes" id="UP000245626"/>
    </source>
</evidence>
<gene>
    <name evidence="1" type="ORF">IE53DRAFT_390814</name>
</gene>
<dbReference type="EMBL" id="KZ820566">
    <property type="protein sequence ID" value="PWN47059.1"/>
    <property type="molecule type" value="Genomic_DNA"/>
</dbReference>
<organism evidence="1 2">
    <name type="scientific">Violaceomyces palustris</name>
    <dbReference type="NCBI Taxonomy" id="1673888"/>
    <lineage>
        <taxon>Eukaryota</taxon>
        <taxon>Fungi</taxon>
        <taxon>Dikarya</taxon>
        <taxon>Basidiomycota</taxon>
        <taxon>Ustilaginomycotina</taxon>
        <taxon>Ustilaginomycetes</taxon>
        <taxon>Violaceomycetales</taxon>
        <taxon>Violaceomycetaceae</taxon>
        <taxon>Violaceomyces</taxon>
    </lineage>
</organism>
<reference evidence="1 2" key="1">
    <citation type="journal article" date="2018" name="Mol. Biol. Evol.">
        <title>Broad Genomic Sampling Reveals a Smut Pathogenic Ancestry of the Fungal Clade Ustilaginomycotina.</title>
        <authorList>
            <person name="Kijpornyongpan T."/>
            <person name="Mondo S.J."/>
            <person name="Barry K."/>
            <person name="Sandor L."/>
            <person name="Lee J."/>
            <person name="Lipzen A."/>
            <person name="Pangilinan J."/>
            <person name="LaButti K."/>
            <person name="Hainaut M."/>
            <person name="Henrissat B."/>
            <person name="Grigoriev I.V."/>
            <person name="Spatafora J.W."/>
            <person name="Aime M.C."/>
        </authorList>
    </citation>
    <scope>NUCLEOTIDE SEQUENCE [LARGE SCALE GENOMIC DNA]</scope>
    <source>
        <strain evidence="1 2">SA 807</strain>
    </source>
</reference>
<proteinExistence type="predicted"/>
<protein>
    <submittedName>
        <fullName evidence="1">Uncharacterized protein</fullName>
    </submittedName>
</protein>